<dbReference type="EMBL" id="JACEIK010000967">
    <property type="protein sequence ID" value="MCD7464467.1"/>
    <property type="molecule type" value="Genomic_DNA"/>
</dbReference>
<organism evidence="1 2">
    <name type="scientific">Datura stramonium</name>
    <name type="common">Jimsonweed</name>
    <name type="synonym">Common thornapple</name>
    <dbReference type="NCBI Taxonomy" id="4076"/>
    <lineage>
        <taxon>Eukaryota</taxon>
        <taxon>Viridiplantae</taxon>
        <taxon>Streptophyta</taxon>
        <taxon>Embryophyta</taxon>
        <taxon>Tracheophyta</taxon>
        <taxon>Spermatophyta</taxon>
        <taxon>Magnoliopsida</taxon>
        <taxon>eudicotyledons</taxon>
        <taxon>Gunneridae</taxon>
        <taxon>Pentapetalae</taxon>
        <taxon>asterids</taxon>
        <taxon>lamiids</taxon>
        <taxon>Solanales</taxon>
        <taxon>Solanaceae</taxon>
        <taxon>Solanoideae</taxon>
        <taxon>Datureae</taxon>
        <taxon>Datura</taxon>
    </lineage>
</organism>
<comment type="caution">
    <text evidence="1">The sequence shown here is derived from an EMBL/GenBank/DDBJ whole genome shotgun (WGS) entry which is preliminary data.</text>
</comment>
<sequence>SIGICIRPTKRRYQLAERRSKRTFDLEYLRKRLSADLGQCTRQLEVHLRLTCGSQIQICGRRY</sequence>
<protein>
    <submittedName>
        <fullName evidence="1">Uncharacterized protein</fullName>
    </submittedName>
</protein>
<gene>
    <name evidence="1" type="ORF">HAX54_052809</name>
</gene>
<dbReference type="Proteomes" id="UP000823775">
    <property type="component" value="Unassembled WGS sequence"/>
</dbReference>
<reference evidence="1 2" key="1">
    <citation type="journal article" date="2021" name="BMC Genomics">
        <title>Datura genome reveals duplications of psychoactive alkaloid biosynthetic genes and high mutation rate following tissue culture.</title>
        <authorList>
            <person name="Rajewski A."/>
            <person name="Carter-House D."/>
            <person name="Stajich J."/>
            <person name="Litt A."/>
        </authorList>
    </citation>
    <scope>NUCLEOTIDE SEQUENCE [LARGE SCALE GENOMIC DNA]</scope>
    <source>
        <strain evidence="1">AR-01</strain>
    </source>
</reference>
<feature type="non-terminal residue" evidence="1">
    <location>
        <position position="1"/>
    </location>
</feature>
<accession>A0ABS8SZG7</accession>
<proteinExistence type="predicted"/>
<evidence type="ECO:0000313" key="2">
    <source>
        <dbReference type="Proteomes" id="UP000823775"/>
    </source>
</evidence>
<keyword evidence="2" id="KW-1185">Reference proteome</keyword>
<evidence type="ECO:0000313" key="1">
    <source>
        <dbReference type="EMBL" id="MCD7464467.1"/>
    </source>
</evidence>
<name>A0ABS8SZG7_DATST</name>